<keyword evidence="3 5" id="KW-1133">Transmembrane helix</keyword>
<evidence type="ECO:0000313" key="6">
    <source>
        <dbReference type="EMBL" id="KAJ6634190.1"/>
    </source>
</evidence>
<feature type="transmembrane region" description="Helical" evidence="5">
    <location>
        <begin position="89"/>
        <end position="116"/>
    </location>
</feature>
<dbReference type="EMBL" id="WJQU01000001">
    <property type="protein sequence ID" value="KAJ6649748.1"/>
    <property type="molecule type" value="Genomic_DNA"/>
</dbReference>
<dbReference type="PRINTS" id="PR00259">
    <property type="entry name" value="TMFOUR"/>
</dbReference>
<evidence type="ECO:0000256" key="1">
    <source>
        <dbReference type="ARBA" id="ARBA00004141"/>
    </source>
</evidence>
<comment type="subcellular location">
    <subcellularLocation>
        <location evidence="1">Membrane</location>
        <topology evidence="1">Multi-pass membrane protein</topology>
    </subcellularLocation>
</comment>
<evidence type="ECO:0000256" key="2">
    <source>
        <dbReference type="ARBA" id="ARBA00022692"/>
    </source>
</evidence>
<accession>A0A9Q0SA00</accession>
<dbReference type="Pfam" id="PF00335">
    <property type="entry name" value="Tetraspanin"/>
    <property type="match status" value="1"/>
</dbReference>
<feature type="transmembrane region" description="Helical" evidence="5">
    <location>
        <begin position="240"/>
        <end position="265"/>
    </location>
</feature>
<evidence type="ECO:0000256" key="5">
    <source>
        <dbReference type="SAM" id="Phobius"/>
    </source>
</evidence>
<keyword evidence="8" id="KW-1185">Reference proteome</keyword>
<evidence type="ECO:0000313" key="7">
    <source>
        <dbReference type="EMBL" id="KAJ6649748.1"/>
    </source>
</evidence>
<organism evidence="7 8">
    <name type="scientific">Pseudolycoriella hygida</name>
    <dbReference type="NCBI Taxonomy" id="35572"/>
    <lineage>
        <taxon>Eukaryota</taxon>
        <taxon>Metazoa</taxon>
        <taxon>Ecdysozoa</taxon>
        <taxon>Arthropoda</taxon>
        <taxon>Hexapoda</taxon>
        <taxon>Insecta</taxon>
        <taxon>Pterygota</taxon>
        <taxon>Neoptera</taxon>
        <taxon>Endopterygota</taxon>
        <taxon>Diptera</taxon>
        <taxon>Nematocera</taxon>
        <taxon>Sciaroidea</taxon>
        <taxon>Sciaridae</taxon>
        <taxon>Pseudolycoriella</taxon>
    </lineage>
</organism>
<gene>
    <name evidence="7" type="primary">TSPAN11_2</name>
    <name evidence="6" type="synonym">TSPAN11_0</name>
    <name evidence="7" type="ORF">Bhyg_04987</name>
    <name evidence="6" type="ORF">Bhyg_17411</name>
</gene>
<keyword evidence="4 5" id="KW-0472">Membrane</keyword>
<dbReference type="AlphaFoldDB" id="A0A9Q0SA00"/>
<keyword evidence="2 5" id="KW-0812">Transmembrane</keyword>
<evidence type="ECO:0000256" key="3">
    <source>
        <dbReference type="ARBA" id="ARBA00022989"/>
    </source>
</evidence>
<protein>
    <submittedName>
        <fullName evidence="7">Tetraspanin-11</fullName>
    </submittedName>
</protein>
<evidence type="ECO:0000256" key="4">
    <source>
        <dbReference type="ARBA" id="ARBA00023136"/>
    </source>
</evidence>
<reference evidence="7" key="1">
    <citation type="submission" date="2022-07" db="EMBL/GenBank/DDBJ databases">
        <authorList>
            <person name="Trinca V."/>
            <person name="Uliana J.V.C."/>
            <person name="Torres T.T."/>
            <person name="Ward R.J."/>
            <person name="Monesi N."/>
        </authorList>
    </citation>
    <scope>NUCLEOTIDE SEQUENCE</scope>
    <source>
        <strain evidence="7">HSMRA1968</strain>
        <tissue evidence="7">Whole embryos</tissue>
    </source>
</reference>
<comment type="caution">
    <text evidence="7">The sequence shown here is derived from an EMBL/GenBank/DDBJ whole genome shotgun (WGS) entry which is preliminary data.</text>
</comment>
<dbReference type="InterPro" id="IPR018499">
    <property type="entry name" value="Tetraspanin/Peripherin"/>
</dbReference>
<dbReference type="PANTHER" id="PTHR19282">
    <property type="entry name" value="TETRASPANIN"/>
    <property type="match status" value="1"/>
</dbReference>
<name>A0A9Q0SA00_9DIPT</name>
<dbReference type="PANTHER" id="PTHR19282:SF428">
    <property type="entry name" value="TETRASPANIN 68C, ISOFORM A"/>
    <property type="match status" value="1"/>
</dbReference>
<dbReference type="GO" id="GO:0005886">
    <property type="term" value="C:plasma membrane"/>
    <property type="evidence" value="ECO:0007669"/>
    <property type="project" value="TreeGrafter"/>
</dbReference>
<dbReference type="EMBL" id="WJQU01000862">
    <property type="protein sequence ID" value="KAJ6634190.1"/>
    <property type="molecule type" value="Genomic_DNA"/>
</dbReference>
<dbReference type="SUPFAM" id="SSF48652">
    <property type="entry name" value="Tetraspanin"/>
    <property type="match status" value="1"/>
</dbReference>
<proteinExistence type="predicted"/>
<feature type="transmembrane region" description="Helical" evidence="5">
    <location>
        <begin position="58"/>
        <end position="82"/>
    </location>
</feature>
<dbReference type="OrthoDB" id="5870230at2759"/>
<sequence length="336" mass="37996">MNTLYGETGKKIGLPGARDACGLMLLVSGFYLYMDEPRVLLSRLLIIGNDKLELPEPLFYYIAVGLTVAGVIAMIASMIGWWAAFLNTYCLLCFYFLIVLVLLIAEFGVCLFITMWPQCLGLNLDETFMVRALQGTYGVPGKEQITAAIDLAQTFFNCCAMNSNINYDTSLWRLQGFGQRDWVVPLTCCHLSNRLERGSYLDPKPVNLTICQSLERHEYDKSRHSEGCLDKIDLWYRQQYSAFLCAALILAIVEFVVLLSIILSCTRISTVYVGRQSNNDDIYVENAQNSNCNSIPSNVEVRDHYIQPPDCYSSRGNATFKPVSKYQYHISKSYLV</sequence>
<feature type="transmembrane region" description="Helical" evidence="5">
    <location>
        <begin position="12"/>
        <end position="34"/>
    </location>
</feature>
<dbReference type="InterPro" id="IPR008952">
    <property type="entry name" value="Tetraspanin_EC2_sf"/>
</dbReference>
<evidence type="ECO:0000313" key="8">
    <source>
        <dbReference type="Proteomes" id="UP001151699"/>
    </source>
</evidence>
<dbReference type="Proteomes" id="UP001151699">
    <property type="component" value="Chromosome A"/>
</dbReference>